<dbReference type="SMART" id="SM00248">
    <property type="entry name" value="ANK"/>
    <property type="match status" value="3"/>
</dbReference>
<evidence type="ECO:0000313" key="1">
    <source>
        <dbReference type="EMBL" id="CAB3976823.1"/>
    </source>
</evidence>
<proteinExistence type="predicted"/>
<keyword evidence="2" id="KW-1185">Reference proteome</keyword>
<dbReference type="Gene3D" id="1.25.40.20">
    <property type="entry name" value="Ankyrin repeat-containing domain"/>
    <property type="match status" value="1"/>
</dbReference>
<dbReference type="GO" id="GO:0016301">
    <property type="term" value="F:kinase activity"/>
    <property type="evidence" value="ECO:0007669"/>
    <property type="project" value="UniProtKB-KW"/>
</dbReference>
<dbReference type="PANTHER" id="PTHR24116:SF0">
    <property type="entry name" value="KINASE D-INTERACTING SUBSTRATE OF 220 KDA"/>
    <property type="match status" value="1"/>
</dbReference>
<dbReference type="AlphaFoldDB" id="A0A6S7FJ77"/>
<dbReference type="InterPro" id="IPR036770">
    <property type="entry name" value="Ankyrin_rpt-contain_sf"/>
</dbReference>
<dbReference type="InterPro" id="IPR052771">
    <property type="entry name" value="Neurotrophin_sig_adaptor"/>
</dbReference>
<dbReference type="SUPFAM" id="SSF48403">
    <property type="entry name" value="Ankyrin repeat"/>
    <property type="match status" value="1"/>
</dbReference>
<keyword evidence="1" id="KW-0418">Kinase</keyword>
<dbReference type="EMBL" id="CACRXK020000016">
    <property type="protein sequence ID" value="CAB3976823.1"/>
    <property type="molecule type" value="Genomic_DNA"/>
</dbReference>
<keyword evidence="1" id="KW-0808">Transferase</keyword>
<protein>
    <submittedName>
        <fullName evidence="1">Kinase D-interacting substrate of 220 kDa-like isoform X1</fullName>
    </submittedName>
</protein>
<accession>A0A6S7FJ77</accession>
<name>A0A6S7FJ77_PARCT</name>
<evidence type="ECO:0000313" key="2">
    <source>
        <dbReference type="Proteomes" id="UP001152795"/>
    </source>
</evidence>
<dbReference type="GO" id="GO:0019887">
    <property type="term" value="F:protein kinase regulator activity"/>
    <property type="evidence" value="ECO:0007669"/>
    <property type="project" value="TreeGrafter"/>
</dbReference>
<comment type="caution">
    <text evidence="1">The sequence shown here is derived from an EMBL/GenBank/DDBJ whole genome shotgun (WGS) entry which is preliminary data.</text>
</comment>
<sequence length="183" mass="20404">MENKSMSMRLTHSTSTIPLFDLVDDDDENTLVCQLDEQPHLINIRDEAAQTLLIAAAQSGSLKILKELLKRNPLDVNETDQDETTALIAAAKENHEQCAIELFKNGADLALTDKDGWGAVTWAAYRGHAHVVKHLLEWEGNPNEAGQYIRCGRVKHQDHISGSIYCDHGNFWAACAVKNRDDI</sequence>
<organism evidence="1 2">
    <name type="scientific">Paramuricea clavata</name>
    <name type="common">Red gorgonian</name>
    <name type="synonym">Violescent sea-whip</name>
    <dbReference type="NCBI Taxonomy" id="317549"/>
    <lineage>
        <taxon>Eukaryota</taxon>
        <taxon>Metazoa</taxon>
        <taxon>Cnidaria</taxon>
        <taxon>Anthozoa</taxon>
        <taxon>Octocorallia</taxon>
        <taxon>Malacalcyonacea</taxon>
        <taxon>Plexauridae</taxon>
        <taxon>Paramuricea</taxon>
    </lineage>
</organism>
<dbReference type="InterPro" id="IPR002110">
    <property type="entry name" value="Ankyrin_rpt"/>
</dbReference>
<dbReference type="PANTHER" id="PTHR24116">
    <property type="entry name" value="KINASE D-INTERACTING SUBSTRATE OF 220 KDA"/>
    <property type="match status" value="1"/>
</dbReference>
<dbReference type="OrthoDB" id="19174at2759"/>
<dbReference type="Pfam" id="PF12796">
    <property type="entry name" value="Ank_2"/>
    <property type="match status" value="1"/>
</dbReference>
<gene>
    <name evidence="1" type="ORF">PACLA_8A069971</name>
</gene>
<reference evidence="1" key="1">
    <citation type="submission" date="2020-04" db="EMBL/GenBank/DDBJ databases">
        <authorList>
            <person name="Alioto T."/>
            <person name="Alioto T."/>
            <person name="Gomez Garrido J."/>
        </authorList>
    </citation>
    <scope>NUCLEOTIDE SEQUENCE</scope>
    <source>
        <strain evidence="1">A484AB</strain>
    </source>
</reference>
<dbReference type="Proteomes" id="UP001152795">
    <property type="component" value="Unassembled WGS sequence"/>
</dbReference>
<dbReference type="GO" id="GO:0030165">
    <property type="term" value="F:PDZ domain binding"/>
    <property type="evidence" value="ECO:0007669"/>
    <property type="project" value="TreeGrafter"/>
</dbReference>